<dbReference type="EMBL" id="GEBQ01014525">
    <property type="protein sequence ID" value="JAT25452.1"/>
    <property type="molecule type" value="Transcribed_RNA"/>
</dbReference>
<gene>
    <name evidence="3" type="ORF">g.32963</name>
</gene>
<proteinExistence type="predicted"/>
<feature type="region of interest" description="Disordered" evidence="1">
    <location>
        <begin position="43"/>
        <end position="103"/>
    </location>
</feature>
<feature type="region of interest" description="Disordered" evidence="1">
    <location>
        <begin position="257"/>
        <end position="279"/>
    </location>
</feature>
<feature type="compositionally biased region" description="Basic and acidic residues" evidence="1">
    <location>
        <begin position="66"/>
        <end position="93"/>
    </location>
</feature>
<sequence>AGYTIHQKMTTTGTRWVLLGLLSVALSAAKEIELVTEPKPGEEYVSIHGGTTRQPFTSDFSTAHQIPRERLRPRTFDPDHDQDQDQDQDHDHNQYSTAHRVSRPQGLVPLKVRDTRQVSLHDLPQVKVTDEGTEGVLSHTADLEERNIMARKIDVVSKKAEKDRKDDLLEKEKVVKTKEGLKKVQIQLEGNSGVKAAPVYEDVDDIVVPQQKYITVPKHIVPTTITPKTRYEVIPVNKPGDKRPVADEGTFDFVDSPLGDKQLIPSGSSQSSRVNVKKGPNGQDYEYEYVYYYYDEDDELVGSAKPAANPTTARPAPTTEPPRSRRPVPEEEVLPVRNNGRNRYTTIERNRPTGNFEAVEITTPEP</sequence>
<feature type="compositionally biased region" description="Low complexity" evidence="1">
    <location>
        <begin position="306"/>
        <end position="317"/>
    </location>
</feature>
<feature type="non-terminal residue" evidence="3">
    <location>
        <position position="366"/>
    </location>
</feature>
<evidence type="ECO:0000256" key="2">
    <source>
        <dbReference type="SAM" id="SignalP"/>
    </source>
</evidence>
<feature type="region of interest" description="Disordered" evidence="1">
    <location>
        <begin position="302"/>
        <end position="366"/>
    </location>
</feature>
<name>A0A1B6LNY1_9HEMI</name>
<evidence type="ECO:0000313" key="3">
    <source>
        <dbReference type="EMBL" id="JAT25452.1"/>
    </source>
</evidence>
<organism evidence="3">
    <name type="scientific">Graphocephala atropunctata</name>
    <dbReference type="NCBI Taxonomy" id="36148"/>
    <lineage>
        <taxon>Eukaryota</taxon>
        <taxon>Metazoa</taxon>
        <taxon>Ecdysozoa</taxon>
        <taxon>Arthropoda</taxon>
        <taxon>Hexapoda</taxon>
        <taxon>Insecta</taxon>
        <taxon>Pterygota</taxon>
        <taxon>Neoptera</taxon>
        <taxon>Paraneoptera</taxon>
        <taxon>Hemiptera</taxon>
        <taxon>Auchenorrhyncha</taxon>
        <taxon>Membracoidea</taxon>
        <taxon>Cicadellidae</taxon>
        <taxon>Cicadellinae</taxon>
        <taxon>Cicadellini</taxon>
        <taxon>Graphocephala</taxon>
    </lineage>
</organism>
<reference evidence="3" key="1">
    <citation type="submission" date="2015-11" db="EMBL/GenBank/DDBJ databases">
        <title>De novo transcriptome assembly of four potential Pierce s Disease insect vectors from Arizona vineyards.</title>
        <authorList>
            <person name="Tassone E.E."/>
        </authorList>
    </citation>
    <scope>NUCLEOTIDE SEQUENCE</scope>
</reference>
<dbReference type="AlphaFoldDB" id="A0A1B6LNY1"/>
<keyword evidence="2" id="KW-0732">Signal</keyword>
<evidence type="ECO:0000256" key="1">
    <source>
        <dbReference type="SAM" id="MobiDB-lite"/>
    </source>
</evidence>
<feature type="non-terminal residue" evidence="3">
    <location>
        <position position="1"/>
    </location>
</feature>
<feature type="signal peptide" evidence="2">
    <location>
        <begin position="1"/>
        <end position="29"/>
    </location>
</feature>
<feature type="compositionally biased region" description="Polar residues" evidence="1">
    <location>
        <begin position="265"/>
        <end position="274"/>
    </location>
</feature>
<feature type="compositionally biased region" description="Polar residues" evidence="1">
    <location>
        <begin position="49"/>
        <end position="64"/>
    </location>
</feature>
<feature type="chain" id="PRO_5008587531" evidence="2">
    <location>
        <begin position="30"/>
        <end position="366"/>
    </location>
</feature>
<protein>
    <submittedName>
        <fullName evidence="3">Uncharacterized protein</fullName>
    </submittedName>
</protein>
<accession>A0A1B6LNY1</accession>